<dbReference type="GO" id="GO:0008915">
    <property type="term" value="F:lipid-A-disaccharide synthase activity"/>
    <property type="evidence" value="ECO:0007669"/>
    <property type="project" value="InterPro"/>
</dbReference>
<dbReference type="RefSeq" id="WP_139981158.1">
    <property type="nucleotide sequence ID" value="NZ_CP041046.1"/>
</dbReference>
<evidence type="ECO:0000259" key="2">
    <source>
        <dbReference type="SMART" id="SM01259"/>
    </source>
</evidence>
<dbReference type="SMART" id="SM01259">
    <property type="entry name" value="LAB_N"/>
    <property type="match status" value="1"/>
</dbReference>
<dbReference type="GO" id="GO:0009245">
    <property type="term" value="P:lipid A biosynthetic process"/>
    <property type="evidence" value="ECO:0007669"/>
    <property type="project" value="InterPro"/>
</dbReference>
<dbReference type="GO" id="GO:0016020">
    <property type="term" value="C:membrane"/>
    <property type="evidence" value="ECO:0007669"/>
    <property type="project" value="GOC"/>
</dbReference>
<dbReference type="Proteomes" id="UP000316093">
    <property type="component" value="Chromosome"/>
</dbReference>
<feature type="transmembrane region" description="Helical" evidence="1">
    <location>
        <begin position="97"/>
        <end position="117"/>
    </location>
</feature>
<organism evidence="3 4">
    <name type="scientific">Luteibacter pinisoli</name>
    <dbReference type="NCBI Taxonomy" id="2589080"/>
    <lineage>
        <taxon>Bacteria</taxon>
        <taxon>Pseudomonadati</taxon>
        <taxon>Pseudomonadota</taxon>
        <taxon>Gammaproteobacteria</taxon>
        <taxon>Lysobacterales</taxon>
        <taxon>Rhodanobacteraceae</taxon>
        <taxon>Luteibacter</taxon>
    </lineage>
</organism>
<keyword evidence="1" id="KW-0472">Membrane</keyword>
<name>A0A4Y5Z1U6_9GAMM</name>
<accession>A0A4Y5Z1U6</accession>
<sequence>MRSITRHQHDSAQKAKTMHSESFLQHYLAPVAPWLYVDSSMWTGVGLAGGFLFSSRFIIQWIHSERKGCIVVPPAFWHLSFWGSLISLFYAVHLDKLPIILSYAFLPALYGRNLWLLKSGRAR</sequence>
<evidence type="ECO:0000313" key="3">
    <source>
        <dbReference type="EMBL" id="QDE39047.1"/>
    </source>
</evidence>
<dbReference type="OrthoDB" id="9793186at2"/>
<gene>
    <name evidence="3" type="ORF">FIV34_07460</name>
</gene>
<reference evidence="3 4" key="1">
    <citation type="submission" date="2019-06" db="EMBL/GenBank/DDBJ databases">
        <title>A complete genome sequence for Luteibacter pinisoli MAH-14.</title>
        <authorList>
            <person name="Baltrus D.A."/>
        </authorList>
    </citation>
    <scope>NUCLEOTIDE SEQUENCE [LARGE SCALE GENOMIC DNA]</scope>
    <source>
        <strain evidence="3 4">MAH-14</strain>
    </source>
</reference>
<proteinExistence type="predicted"/>
<feature type="domain" description="Lipid A biosynthesis N-terminal" evidence="2">
    <location>
        <begin position="45"/>
        <end position="116"/>
    </location>
</feature>
<keyword evidence="1" id="KW-0812">Transmembrane</keyword>
<keyword evidence="4" id="KW-1185">Reference proteome</keyword>
<feature type="transmembrane region" description="Helical" evidence="1">
    <location>
        <begin position="71"/>
        <end position="91"/>
    </location>
</feature>
<dbReference type="KEGG" id="lpy:FIV34_07460"/>
<evidence type="ECO:0000256" key="1">
    <source>
        <dbReference type="SAM" id="Phobius"/>
    </source>
</evidence>
<protein>
    <submittedName>
        <fullName evidence="3">Lipid A biosynthesis protein</fullName>
    </submittedName>
</protein>
<dbReference type="Pfam" id="PF07578">
    <property type="entry name" value="LAB_N"/>
    <property type="match status" value="1"/>
</dbReference>
<evidence type="ECO:0000313" key="4">
    <source>
        <dbReference type="Proteomes" id="UP000316093"/>
    </source>
</evidence>
<keyword evidence="1" id="KW-1133">Transmembrane helix</keyword>
<dbReference type="AlphaFoldDB" id="A0A4Y5Z1U6"/>
<dbReference type="InterPro" id="IPR011499">
    <property type="entry name" value="Lipid_A_biosynth_N"/>
</dbReference>
<dbReference type="EMBL" id="CP041046">
    <property type="protein sequence ID" value="QDE39047.1"/>
    <property type="molecule type" value="Genomic_DNA"/>
</dbReference>